<dbReference type="SMART" id="SM00494">
    <property type="entry name" value="ChtBD2"/>
    <property type="match status" value="1"/>
</dbReference>
<dbReference type="EMBL" id="CAXLJM020000104">
    <property type="protein sequence ID" value="CAL8134208.1"/>
    <property type="molecule type" value="Genomic_DNA"/>
</dbReference>
<keyword evidence="4" id="KW-1185">Reference proteome</keyword>
<proteinExistence type="predicted"/>
<gene>
    <name evidence="3" type="ORF">ODALV1_LOCUS25417</name>
</gene>
<dbReference type="Proteomes" id="UP001642540">
    <property type="component" value="Unassembled WGS sequence"/>
</dbReference>
<protein>
    <recommendedName>
        <fullName evidence="2">Chitin-binding type-2 domain-containing protein</fullName>
    </recommendedName>
</protein>
<feature type="signal peptide" evidence="1">
    <location>
        <begin position="1"/>
        <end position="19"/>
    </location>
</feature>
<organism evidence="3 4">
    <name type="scientific">Orchesella dallaii</name>
    <dbReference type="NCBI Taxonomy" id="48710"/>
    <lineage>
        <taxon>Eukaryota</taxon>
        <taxon>Metazoa</taxon>
        <taxon>Ecdysozoa</taxon>
        <taxon>Arthropoda</taxon>
        <taxon>Hexapoda</taxon>
        <taxon>Collembola</taxon>
        <taxon>Entomobryomorpha</taxon>
        <taxon>Entomobryoidea</taxon>
        <taxon>Orchesellidae</taxon>
        <taxon>Orchesellinae</taxon>
        <taxon>Orchesella</taxon>
    </lineage>
</organism>
<sequence>MKAFYLAVAITGLAIYASARVVIQEEHDIQWYNCAGKPEGNYEHPSDCTRFISCSGEIASQRDCANCNVDPVRCPEGRTVYNASVDACLWADVTTCQVSPAPNKDPVRGAIIL</sequence>
<evidence type="ECO:0000259" key="2">
    <source>
        <dbReference type="SMART" id="SM00494"/>
    </source>
</evidence>
<dbReference type="InterPro" id="IPR002557">
    <property type="entry name" value="Chitin-bd_dom"/>
</dbReference>
<feature type="chain" id="PRO_5046616272" description="Chitin-binding type-2 domain-containing protein" evidence="1">
    <location>
        <begin position="20"/>
        <end position="113"/>
    </location>
</feature>
<name>A0ABP1RRT5_9HEXA</name>
<comment type="caution">
    <text evidence="3">The sequence shown here is derived from an EMBL/GenBank/DDBJ whole genome shotgun (WGS) entry which is preliminary data.</text>
</comment>
<evidence type="ECO:0000313" key="4">
    <source>
        <dbReference type="Proteomes" id="UP001642540"/>
    </source>
</evidence>
<evidence type="ECO:0000313" key="3">
    <source>
        <dbReference type="EMBL" id="CAL8134208.1"/>
    </source>
</evidence>
<feature type="domain" description="Chitin-binding type-2" evidence="2">
    <location>
        <begin position="32"/>
        <end position="98"/>
    </location>
</feature>
<evidence type="ECO:0000256" key="1">
    <source>
        <dbReference type="SAM" id="SignalP"/>
    </source>
</evidence>
<dbReference type="InterPro" id="IPR036508">
    <property type="entry name" value="Chitin-bd_dom_sf"/>
</dbReference>
<keyword evidence="1" id="KW-0732">Signal</keyword>
<reference evidence="3 4" key="1">
    <citation type="submission" date="2024-08" db="EMBL/GenBank/DDBJ databases">
        <authorList>
            <person name="Cucini C."/>
            <person name="Frati F."/>
        </authorList>
    </citation>
    <scope>NUCLEOTIDE SEQUENCE [LARGE SCALE GENOMIC DNA]</scope>
</reference>
<dbReference type="Gene3D" id="2.170.140.10">
    <property type="entry name" value="Chitin binding domain"/>
    <property type="match status" value="1"/>
</dbReference>
<dbReference type="Pfam" id="PF01607">
    <property type="entry name" value="CBM_14"/>
    <property type="match status" value="1"/>
</dbReference>
<accession>A0ABP1RRT5</accession>
<dbReference type="SUPFAM" id="SSF57625">
    <property type="entry name" value="Invertebrate chitin-binding proteins"/>
    <property type="match status" value="1"/>
</dbReference>